<reference evidence="5 6" key="1">
    <citation type="submission" date="2019-03" db="EMBL/GenBank/DDBJ databases">
        <title>Genome sequence of Thiobacillaceae bacterium LSR1, a sulfur-oxidizing bacterium isolated from freshwater sediment.</title>
        <authorList>
            <person name="Li S."/>
        </authorList>
    </citation>
    <scope>NUCLEOTIDE SEQUENCE [LARGE SCALE GENOMIC DNA]</scope>
    <source>
        <strain evidence="5 6">LSR1</strain>
    </source>
</reference>
<evidence type="ECO:0000313" key="6">
    <source>
        <dbReference type="Proteomes" id="UP000295443"/>
    </source>
</evidence>
<evidence type="ECO:0000313" key="5">
    <source>
        <dbReference type="EMBL" id="TCJ18498.1"/>
    </source>
</evidence>
<evidence type="ECO:0000256" key="3">
    <source>
        <dbReference type="SAM" id="SignalP"/>
    </source>
</evidence>
<dbReference type="GO" id="GO:0008270">
    <property type="term" value="F:zinc ion binding"/>
    <property type="evidence" value="ECO:0007669"/>
    <property type="project" value="InterPro"/>
</dbReference>
<dbReference type="Pfam" id="PF08797">
    <property type="entry name" value="HIRAN"/>
    <property type="match status" value="1"/>
</dbReference>
<keyword evidence="2" id="KW-0378">Hydrolase</keyword>
<dbReference type="Gene3D" id="3.30.70.2330">
    <property type="match status" value="1"/>
</dbReference>
<dbReference type="InterPro" id="IPR014905">
    <property type="entry name" value="HIRAN"/>
</dbReference>
<proteinExistence type="predicted"/>
<evidence type="ECO:0000256" key="2">
    <source>
        <dbReference type="ARBA" id="ARBA00022801"/>
    </source>
</evidence>
<dbReference type="OrthoDB" id="5769937at2"/>
<accession>A0A4R1BMG9</accession>
<keyword evidence="6" id="KW-1185">Reference proteome</keyword>
<evidence type="ECO:0000259" key="4">
    <source>
        <dbReference type="SMART" id="SM00910"/>
    </source>
</evidence>
<dbReference type="GO" id="GO:0016818">
    <property type="term" value="F:hydrolase activity, acting on acid anhydrides, in phosphorus-containing anhydrides"/>
    <property type="evidence" value="ECO:0007669"/>
    <property type="project" value="InterPro"/>
</dbReference>
<feature type="chain" id="PRO_5020786627" evidence="3">
    <location>
        <begin position="19"/>
        <end position="125"/>
    </location>
</feature>
<keyword evidence="1" id="KW-0479">Metal-binding</keyword>
<organism evidence="5 6">
    <name type="scientific">Parasulfuritortus cantonensis</name>
    <dbReference type="NCBI Taxonomy" id="2528202"/>
    <lineage>
        <taxon>Bacteria</taxon>
        <taxon>Pseudomonadati</taxon>
        <taxon>Pseudomonadota</taxon>
        <taxon>Betaproteobacteria</taxon>
        <taxon>Nitrosomonadales</taxon>
        <taxon>Thiobacillaceae</taxon>
        <taxon>Parasulfuritortus</taxon>
    </lineage>
</organism>
<dbReference type="EMBL" id="SJZB01000010">
    <property type="protein sequence ID" value="TCJ18498.1"/>
    <property type="molecule type" value="Genomic_DNA"/>
</dbReference>
<evidence type="ECO:0000256" key="1">
    <source>
        <dbReference type="ARBA" id="ARBA00022723"/>
    </source>
</evidence>
<gene>
    <name evidence="5" type="ORF">EZJ19_01945</name>
</gene>
<dbReference type="GO" id="GO:0003676">
    <property type="term" value="F:nucleic acid binding"/>
    <property type="evidence" value="ECO:0007669"/>
    <property type="project" value="InterPro"/>
</dbReference>
<dbReference type="SMART" id="SM00910">
    <property type="entry name" value="HIRAN"/>
    <property type="match status" value="1"/>
</dbReference>
<dbReference type="Proteomes" id="UP000295443">
    <property type="component" value="Unassembled WGS sequence"/>
</dbReference>
<dbReference type="RefSeq" id="WP_131444622.1">
    <property type="nucleotide sequence ID" value="NZ_SJZB01000010.1"/>
</dbReference>
<feature type="signal peptide" evidence="3">
    <location>
        <begin position="1"/>
        <end position="18"/>
    </location>
</feature>
<dbReference type="AlphaFoldDB" id="A0A4R1BMG9"/>
<name>A0A4R1BMG9_9PROT</name>
<protein>
    <submittedName>
        <fullName evidence="5">HIRAN protein</fullName>
    </submittedName>
</protein>
<keyword evidence="3" id="KW-0732">Signal</keyword>
<feature type="domain" description="HIRAN" evidence="4">
    <location>
        <begin position="26"/>
        <end position="122"/>
    </location>
</feature>
<sequence length="125" mass="13896">MRRLAWLMGICLAGGAQAGVESGILIQTSPLAGFQYHAGRALFPLLSVGDRLLLYREPDNPHDPRAVRVEWRGAPLGYAPRADNVDLARLMDNGVRVEGRIVQLQKARNPWQRILFEVLVVEAGR</sequence>
<comment type="caution">
    <text evidence="5">The sequence shown here is derived from an EMBL/GenBank/DDBJ whole genome shotgun (WGS) entry which is preliminary data.</text>
</comment>